<feature type="compositionally biased region" description="Polar residues" evidence="1">
    <location>
        <begin position="321"/>
        <end position="334"/>
    </location>
</feature>
<feature type="compositionally biased region" description="Low complexity" evidence="1">
    <location>
        <begin position="454"/>
        <end position="472"/>
    </location>
</feature>
<sequence length="634" mass="69582">MSLPSGGGIMESYVGLSWSLGPPNLKNICKSHCGSNIPLTAAGLPAVYFFGVQRLPINSYNKVLNVFYHIKTLKVGPPVRTKRSPRFRRRVETQWSSLVTRWRSLGSPSRHGVTPTPDHEACLVGNRPDHHRIIKGPDDKSTTGGALSALRSRLGRPRQTRALSLCEPDEGWAPPPNKQWLDSRSVLEWARRYGDDHDDEQDSGVTVSDNDDTFTAAPSTKSSSSSTSSQGSSCNDEAFSETCSDTYPDHRDDGTPPPPHDQEHTPLCPPSTPVKVAPVQPRIVSDHVITMHTRHAPPHSPQPNRTPPSHNTNVIGRRYQKSPSAGISPHSQHSMGRGRARMSSCVDSCIWEEPPSLEPRPPGTTSTPTHRTATLGRHREHRQSPNNNTPSPPVTMTLGRHRGHQQQQRQSPPPLTTSPEERRLMLEKSREALTKQISVSNKLRQDSIKKKRSSSSSSSNNNTPSTNSSSTPQKNNKVSTTRIGTLGSTAKLNRTVALPPDSEHNKSTSSHEEDDVDKICGQMSFCTLPRTKREVTFQIRTVVFSKGPGHRSLGFSIVGGTDSPRGSMGIFVKTVFPQGQAQASGSLQEGDEILAINGKPLHGSTHQDAINAFKQIKEGKVVLHIGRRRKKRVQ</sequence>
<feature type="compositionally biased region" description="Basic and acidic residues" evidence="1">
    <location>
        <begin position="501"/>
        <end position="511"/>
    </location>
</feature>
<evidence type="ECO:0000313" key="3">
    <source>
        <dbReference type="EMBL" id="CAL4104620.1"/>
    </source>
</evidence>
<feature type="compositionally biased region" description="Polar residues" evidence="1">
    <location>
        <begin position="473"/>
        <end position="492"/>
    </location>
</feature>
<dbReference type="CDD" id="cd06759">
    <property type="entry name" value="PDZ3_PDZD2-PDZ1_hPro-IL-16-like"/>
    <property type="match status" value="1"/>
</dbReference>
<evidence type="ECO:0000259" key="2">
    <source>
        <dbReference type="PROSITE" id="PS50106"/>
    </source>
</evidence>
<evidence type="ECO:0000313" key="4">
    <source>
        <dbReference type="Proteomes" id="UP001497623"/>
    </source>
</evidence>
<dbReference type="InterPro" id="IPR001478">
    <property type="entry name" value="PDZ"/>
</dbReference>
<feature type="region of interest" description="Disordered" evidence="1">
    <location>
        <begin position="293"/>
        <end position="420"/>
    </location>
</feature>
<dbReference type="EMBL" id="CAXKWB010012438">
    <property type="protein sequence ID" value="CAL4104620.1"/>
    <property type="molecule type" value="Genomic_DNA"/>
</dbReference>
<dbReference type="AlphaFoldDB" id="A0AAV2QWY3"/>
<protein>
    <recommendedName>
        <fullName evidence="2">PDZ domain-containing protein</fullName>
    </recommendedName>
</protein>
<feature type="compositionally biased region" description="Low complexity" evidence="1">
    <location>
        <begin position="219"/>
        <end position="233"/>
    </location>
</feature>
<gene>
    <name evidence="3" type="ORF">MNOR_LOCUS17817</name>
</gene>
<feature type="compositionally biased region" description="Polar residues" evidence="1">
    <location>
        <begin position="363"/>
        <end position="372"/>
    </location>
</feature>
<feature type="domain" description="PDZ" evidence="2">
    <location>
        <begin position="541"/>
        <end position="615"/>
    </location>
</feature>
<reference evidence="3 4" key="1">
    <citation type="submission" date="2024-05" db="EMBL/GenBank/DDBJ databases">
        <authorList>
            <person name="Wallberg A."/>
        </authorList>
    </citation>
    <scope>NUCLEOTIDE SEQUENCE [LARGE SCALE GENOMIC DNA]</scope>
</reference>
<evidence type="ECO:0000256" key="1">
    <source>
        <dbReference type="SAM" id="MobiDB-lite"/>
    </source>
</evidence>
<feature type="non-terminal residue" evidence="3">
    <location>
        <position position="634"/>
    </location>
</feature>
<dbReference type="PROSITE" id="PS50106">
    <property type="entry name" value="PDZ"/>
    <property type="match status" value="1"/>
</dbReference>
<dbReference type="InterPro" id="IPR036034">
    <property type="entry name" value="PDZ_sf"/>
</dbReference>
<dbReference type="PANTHER" id="PTHR11324:SF16">
    <property type="entry name" value="PDZ DOMAIN-CONTAINING PROTEIN 2"/>
    <property type="match status" value="1"/>
</dbReference>
<dbReference type="SUPFAM" id="SSF50156">
    <property type="entry name" value="PDZ domain-like"/>
    <property type="match status" value="1"/>
</dbReference>
<dbReference type="Gene3D" id="2.30.42.10">
    <property type="match status" value="1"/>
</dbReference>
<dbReference type="SMART" id="SM00228">
    <property type="entry name" value="PDZ"/>
    <property type="match status" value="1"/>
</dbReference>
<comment type="caution">
    <text evidence="3">The sequence shown here is derived from an EMBL/GenBank/DDBJ whole genome shotgun (WGS) entry which is preliminary data.</text>
</comment>
<organism evidence="3 4">
    <name type="scientific">Meganyctiphanes norvegica</name>
    <name type="common">Northern krill</name>
    <name type="synonym">Thysanopoda norvegica</name>
    <dbReference type="NCBI Taxonomy" id="48144"/>
    <lineage>
        <taxon>Eukaryota</taxon>
        <taxon>Metazoa</taxon>
        <taxon>Ecdysozoa</taxon>
        <taxon>Arthropoda</taxon>
        <taxon>Crustacea</taxon>
        <taxon>Multicrustacea</taxon>
        <taxon>Malacostraca</taxon>
        <taxon>Eumalacostraca</taxon>
        <taxon>Eucarida</taxon>
        <taxon>Euphausiacea</taxon>
        <taxon>Euphausiidae</taxon>
        <taxon>Meganyctiphanes</taxon>
    </lineage>
</organism>
<dbReference type="PANTHER" id="PTHR11324">
    <property type="entry name" value="IL16-RELATED"/>
    <property type="match status" value="1"/>
</dbReference>
<dbReference type="Proteomes" id="UP001497623">
    <property type="component" value="Unassembled WGS sequence"/>
</dbReference>
<feature type="region of interest" description="Disordered" evidence="1">
    <location>
        <begin position="434"/>
        <end position="515"/>
    </location>
</feature>
<keyword evidence="4" id="KW-1185">Reference proteome</keyword>
<name>A0AAV2QWY3_MEGNR</name>
<feature type="region of interest" description="Disordered" evidence="1">
    <location>
        <begin position="195"/>
        <end position="276"/>
    </location>
</feature>
<accession>A0AAV2QWY3</accession>
<proteinExistence type="predicted"/>
<dbReference type="Pfam" id="PF00595">
    <property type="entry name" value="PDZ"/>
    <property type="match status" value="1"/>
</dbReference>
<feature type="compositionally biased region" description="Basic and acidic residues" evidence="1">
    <location>
        <begin position="247"/>
        <end position="264"/>
    </location>
</feature>